<dbReference type="GO" id="GO:0047274">
    <property type="term" value="F:galactinol-sucrose galactosyltransferase activity"/>
    <property type="evidence" value="ECO:0007669"/>
    <property type="project" value="TreeGrafter"/>
</dbReference>
<dbReference type="Pfam" id="PF05691">
    <property type="entry name" value="Raffinose_syn"/>
    <property type="match status" value="4"/>
</dbReference>
<dbReference type="PANTHER" id="PTHR31268">
    <property type="match status" value="1"/>
</dbReference>
<reference evidence="2 3" key="1">
    <citation type="journal article" date="2020" name="Mol. Plant">
        <title>The Chromosome-Based Rubber Tree Genome Provides New Insights into Spurge Genome Evolution and Rubber Biosynthesis.</title>
        <authorList>
            <person name="Liu J."/>
            <person name="Shi C."/>
            <person name="Shi C.C."/>
            <person name="Li W."/>
            <person name="Zhang Q.J."/>
            <person name="Zhang Y."/>
            <person name="Li K."/>
            <person name="Lu H.F."/>
            <person name="Shi C."/>
            <person name="Zhu S.T."/>
            <person name="Xiao Z.Y."/>
            <person name="Nan H."/>
            <person name="Yue Y."/>
            <person name="Zhu X.G."/>
            <person name="Wu Y."/>
            <person name="Hong X.N."/>
            <person name="Fan G.Y."/>
            <person name="Tong Y."/>
            <person name="Zhang D."/>
            <person name="Mao C.L."/>
            <person name="Liu Y.L."/>
            <person name="Hao S.J."/>
            <person name="Liu W.Q."/>
            <person name="Lv M.Q."/>
            <person name="Zhang H.B."/>
            <person name="Liu Y."/>
            <person name="Hu-Tang G.R."/>
            <person name="Wang J.P."/>
            <person name="Wang J.H."/>
            <person name="Sun Y.H."/>
            <person name="Ni S.B."/>
            <person name="Chen W.B."/>
            <person name="Zhang X.C."/>
            <person name="Jiao Y.N."/>
            <person name="Eichler E.E."/>
            <person name="Li G.H."/>
            <person name="Liu X."/>
            <person name="Gao L.Z."/>
        </authorList>
    </citation>
    <scope>NUCLEOTIDE SEQUENCE [LARGE SCALE GENOMIC DNA]</scope>
    <source>
        <strain evidence="3">cv. GT1</strain>
        <tissue evidence="2">Leaf</tissue>
    </source>
</reference>
<dbReference type="PANTHER" id="PTHR31268:SF37">
    <property type="entry name" value="GALACTINOL--SUCROSE GALACTOSYLTRANSFERASE"/>
    <property type="match status" value="1"/>
</dbReference>
<dbReference type="Proteomes" id="UP000467840">
    <property type="component" value="Chromosome 14"/>
</dbReference>
<keyword evidence="1" id="KW-0119">Carbohydrate metabolism</keyword>
<accession>A0A6A6MKN7</accession>
<name>A0A6A6MKN7_HEVBR</name>
<dbReference type="EMBL" id="JAAGAX010000006">
    <property type="protein sequence ID" value="KAF2312928.1"/>
    <property type="molecule type" value="Genomic_DNA"/>
</dbReference>
<comment type="caution">
    <text evidence="2">The sequence shown here is derived from an EMBL/GenBank/DDBJ whole genome shotgun (WGS) entry which is preliminary data.</text>
</comment>
<keyword evidence="3" id="KW-1185">Reference proteome</keyword>
<evidence type="ECO:0000313" key="2">
    <source>
        <dbReference type="EMBL" id="KAF2312928.1"/>
    </source>
</evidence>
<proteinExistence type="predicted"/>
<dbReference type="InterPro" id="IPR008811">
    <property type="entry name" value="Glycosyl_hydrolases_36"/>
</dbReference>
<dbReference type="AlphaFoldDB" id="A0A6A6MKN7"/>
<evidence type="ECO:0008006" key="4">
    <source>
        <dbReference type="Google" id="ProtNLM"/>
    </source>
</evidence>
<gene>
    <name evidence="2" type="ORF">GH714_042471</name>
</gene>
<organism evidence="2 3">
    <name type="scientific">Hevea brasiliensis</name>
    <name type="common">Para rubber tree</name>
    <name type="synonym">Siphonia brasiliensis</name>
    <dbReference type="NCBI Taxonomy" id="3981"/>
    <lineage>
        <taxon>Eukaryota</taxon>
        <taxon>Viridiplantae</taxon>
        <taxon>Streptophyta</taxon>
        <taxon>Embryophyta</taxon>
        <taxon>Tracheophyta</taxon>
        <taxon>Spermatophyta</taxon>
        <taxon>Magnoliopsida</taxon>
        <taxon>eudicotyledons</taxon>
        <taxon>Gunneridae</taxon>
        <taxon>Pentapetalae</taxon>
        <taxon>rosids</taxon>
        <taxon>fabids</taxon>
        <taxon>Malpighiales</taxon>
        <taxon>Euphorbiaceae</taxon>
        <taxon>Crotonoideae</taxon>
        <taxon>Micrandreae</taxon>
        <taxon>Hevea</taxon>
    </lineage>
</organism>
<evidence type="ECO:0000313" key="3">
    <source>
        <dbReference type="Proteomes" id="UP000467840"/>
    </source>
</evidence>
<sequence length="430" mass="48378">MGFLMANCPYQFGTDEPRSWHATPIGKLSGIRFVSIFRFKVWWSTHWIGHNGKDAEVGTQMIILDRSDSGRPYVLLLPLFEGSFSSSLQAGVDDYVDICVESGPVGCANPAVKDGVKGLLEGGCPPKWVLIDDGAVHMHDDQDPISDVEGMDRTGTIMPNKSPRLKTFAVNYKFKDYESPKVPLDKGMGAFMEDLKEEFRTVEDAYVWHAFLGMVSEEYGGRVEVAKAYYKALSASIRNHFNGNGVIASMEQGNDFMLLGTEAISLGRVDWDMFQTTQPLAEFHAASRATSGDQFIDCPFQDPLRDGETMLKLWNLNKYTGILGLFNCQGGGWCCITRRNKGAPRFSKRVDCLTTPEDIEWENGMNSVPMEGVNSFAVYLFQKKKLKLMRQAAERLEFSSAHLVEERNPICSNWISKHDEFWWCNSIFRG</sequence>
<evidence type="ECO:0000256" key="1">
    <source>
        <dbReference type="ARBA" id="ARBA00023277"/>
    </source>
</evidence>
<protein>
    <recommendedName>
        <fullName evidence="4">Galactinol--sucrose galactosyltransferase</fullName>
    </recommendedName>
</protein>